<protein>
    <submittedName>
        <fullName evidence="1">Uncharacterized protein</fullName>
    </submittedName>
</protein>
<name>A0ABZ1EJZ3_9ACTN</name>
<dbReference type="Proteomes" id="UP001334804">
    <property type="component" value="Chromosome"/>
</dbReference>
<gene>
    <name evidence="1" type="ORF">OIE14_11180</name>
</gene>
<sequence length="103" mass="11267">MTVPAWAYLNWGRWVADCPGPACTSAVALQHGQTTAGCIECHLVAPVRWPDDVPDLERVLWRRPEPANRNWFPLEHPFALAAGLPHGQTVADLEAESAENGVS</sequence>
<dbReference type="EMBL" id="CP109071">
    <property type="protein sequence ID" value="WSA34556.1"/>
    <property type="molecule type" value="Genomic_DNA"/>
</dbReference>
<evidence type="ECO:0000313" key="1">
    <source>
        <dbReference type="EMBL" id="WSA34556.1"/>
    </source>
</evidence>
<keyword evidence="2" id="KW-1185">Reference proteome</keyword>
<proteinExistence type="predicted"/>
<reference evidence="1 2" key="1">
    <citation type="submission" date="2022-10" db="EMBL/GenBank/DDBJ databases">
        <title>The complete genomes of actinobacterial strains from the NBC collection.</title>
        <authorList>
            <person name="Joergensen T.S."/>
            <person name="Alvarez Arevalo M."/>
            <person name="Sterndorff E.B."/>
            <person name="Faurdal D."/>
            <person name="Vuksanovic O."/>
            <person name="Mourched A.-S."/>
            <person name="Charusanti P."/>
            <person name="Shaw S."/>
            <person name="Blin K."/>
            <person name="Weber T."/>
        </authorList>
    </citation>
    <scope>NUCLEOTIDE SEQUENCE [LARGE SCALE GENOMIC DNA]</scope>
    <source>
        <strain evidence="1 2">NBC 01809</strain>
    </source>
</reference>
<dbReference type="RefSeq" id="WP_326564562.1">
    <property type="nucleotide sequence ID" value="NZ_CP109071.1"/>
</dbReference>
<accession>A0ABZ1EJZ3</accession>
<organism evidence="1 2">
    <name type="scientific">Micromonospora peucetia</name>
    <dbReference type="NCBI Taxonomy" id="47871"/>
    <lineage>
        <taxon>Bacteria</taxon>
        <taxon>Bacillati</taxon>
        <taxon>Actinomycetota</taxon>
        <taxon>Actinomycetes</taxon>
        <taxon>Micromonosporales</taxon>
        <taxon>Micromonosporaceae</taxon>
        <taxon>Micromonospora</taxon>
    </lineage>
</organism>
<evidence type="ECO:0000313" key="2">
    <source>
        <dbReference type="Proteomes" id="UP001334804"/>
    </source>
</evidence>